<evidence type="ECO:0000256" key="3">
    <source>
        <dbReference type="ARBA" id="ARBA00022679"/>
    </source>
</evidence>
<dbReference type="GO" id="GO:0005634">
    <property type="term" value="C:nucleus"/>
    <property type="evidence" value="ECO:0007669"/>
    <property type="project" value="UniProtKB-SubCell"/>
</dbReference>
<evidence type="ECO:0000256" key="4">
    <source>
        <dbReference type="ARBA" id="ARBA00023027"/>
    </source>
</evidence>
<evidence type="ECO:0000256" key="2">
    <source>
        <dbReference type="ARBA" id="ARBA00022676"/>
    </source>
</evidence>
<dbReference type="GO" id="GO:0003950">
    <property type="term" value="F:NAD+ poly-ADP-ribosyltransferase activity"/>
    <property type="evidence" value="ECO:0007669"/>
    <property type="project" value="UniProtKB-UniRule"/>
</dbReference>
<protein>
    <recommendedName>
        <fullName evidence="6">Poly [ADP-ribose] polymerase</fullName>
        <shortName evidence="6">PARP</shortName>
        <ecNumber evidence="6">2.4.2.-</ecNumber>
    </recommendedName>
</protein>
<gene>
    <name evidence="8" type="ORF">ACJMK2_004969</name>
</gene>
<keyword evidence="3 6" id="KW-0808">Transferase</keyword>
<comment type="caution">
    <text evidence="8">The sequence shown here is derived from an EMBL/GenBank/DDBJ whole genome shotgun (WGS) entry which is preliminary data.</text>
</comment>
<dbReference type="PANTHER" id="PTHR14453">
    <property type="entry name" value="PARP/ZINC FINGER CCCH TYPE DOMAIN CONTAINING PROTEIN"/>
    <property type="match status" value="1"/>
</dbReference>
<reference evidence="8 9" key="1">
    <citation type="submission" date="2024-11" db="EMBL/GenBank/DDBJ databases">
        <title>Chromosome-level genome assembly of the freshwater bivalve Anodonta woodiana.</title>
        <authorList>
            <person name="Chen X."/>
        </authorList>
    </citation>
    <scope>NUCLEOTIDE SEQUENCE [LARGE SCALE GENOMIC DNA]</scope>
    <source>
        <strain evidence="8">MN2024</strain>
        <tissue evidence="8">Gills</tissue>
    </source>
</reference>
<dbReference type="Proteomes" id="UP001634394">
    <property type="component" value="Unassembled WGS sequence"/>
</dbReference>
<dbReference type="AlphaFoldDB" id="A0ABD3VRM0"/>
<keyword evidence="2 6" id="KW-0328">Glycosyltransferase</keyword>
<evidence type="ECO:0000313" key="9">
    <source>
        <dbReference type="Proteomes" id="UP001634394"/>
    </source>
</evidence>
<organism evidence="8 9">
    <name type="scientific">Sinanodonta woodiana</name>
    <name type="common">Chinese pond mussel</name>
    <name type="synonym">Anodonta woodiana</name>
    <dbReference type="NCBI Taxonomy" id="1069815"/>
    <lineage>
        <taxon>Eukaryota</taxon>
        <taxon>Metazoa</taxon>
        <taxon>Spiralia</taxon>
        <taxon>Lophotrochozoa</taxon>
        <taxon>Mollusca</taxon>
        <taxon>Bivalvia</taxon>
        <taxon>Autobranchia</taxon>
        <taxon>Heteroconchia</taxon>
        <taxon>Palaeoheterodonta</taxon>
        <taxon>Unionida</taxon>
        <taxon>Unionoidea</taxon>
        <taxon>Unionidae</taxon>
        <taxon>Unioninae</taxon>
        <taxon>Sinanodonta</taxon>
    </lineage>
</organism>
<name>A0ABD3VRM0_SINWO</name>
<evidence type="ECO:0000259" key="7">
    <source>
        <dbReference type="PROSITE" id="PS51059"/>
    </source>
</evidence>
<evidence type="ECO:0000256" key="6">
    <source>
        <dbReference type="RuleBase" id="RU362114"/>
    </source>
</evidence>
<keyword evidence="5" id="KW-0539">Nucleus</keyword>
<dbReference type="Pfam" id="PF00644">
    <property type="entry name" value="PARP"/>
    <property type="match status" value="1"/>
</dbReference>
<comment type="subcellular location">
    <subcellularLocation>
        <location evidence="1">Nucleus</location>
    </subcellularLocation>
</comment>
<dbReference type="PROSITE" id="PS51059">
    <property type="entry name" value="PARP_CATALYTIC"/>
    <property type="match status" value="1"/>
</dbReference>
<dbReference type="InterPro" id="IPR012317">
    <property type="entry name" value="Poly(ADP-ribose)pol_cat_dom"/>
</dbReference>
<proteinExistence type="predicted"/>
<evidence type="ECO:0000256" key="5">
    <source>
        <dbReference type="ARBA" id="ARBA00023242"/>
    </source>
</evidence>
<dbReference type="EC" id="2.4.2.-" evidence="6"/>
<dbReference type="SUPFAM" id="SSF56399">
    <property type="entry name" value="ADP-ribosylation"/>
    <property type="match status" value="1"/>
</dbReference>
<dbReference type="PANTHER" id="PTHR14453:SF67">
    <property type="entry name" value="POLY [ADP-RIBOSE] POLYMERASE"/>
    <property type="match status" value="1"/>
</dbReference>
<keyword evidence="4 6" id="KW-0520">NAD</keyword>
<dbReference type="InterPro" id="IPR052056">
    <property type="entry name" value="Mono-ARTD/PARP"/>
</dbReference>
<evidence type="ECO:0000256" key="1">
    <source>
        <dbReference type="ARBA" id="ARBA00004123"/>
    </source>
</evidence>
<sequence length="103" mass="11859">MFFFSCPAKMFGEGVYFAKESYYAAREMYCPPDAAGNKTMYLTKVLTGKYVQGKEKMRVPPPLADGRPELYDSVVDDINAPFVFVIFHVTQAYPKYLITFKWN</sequence>
<dbReference type="Gene3D" id="3.90.228.10">
    <property type="match status" value="1"/>
</dbReference>
<evidence type="ECO:0000313" key="8">
    <source>
        <dbReference type="EMBL" id="KAL3863203.1"/>
    </source>
</evidence>
<accession>A0ABD3VRM0</accession>
<dbReference type="EMBL" id="JBJQND010000010">
    <property type="protein sequence ID" value="KAL3863203.1"/>
    <property type="molecule type" value="Genomic_DNA"/>
</dbReference>
<keyword evidence="9" id="KW-1185">Reference proteome</keyword>
<feature type="domain" description="PARP catalytic" evidence="7">
    <location>
        <begin position="1"/>
        <end position="103"/>
    </location>
</feature>